<dbReference type="Gene3D" id="3.90.1150.50">
    <property type="entry name" value="Transcription-repair-coupling factor, D7 domain"/>
    <property type="match status" value="1"/>
</dbReference>
<dbReference type="InterPro" id="IPR005118">
    <property type="entry name" value="TRCF_C"/>
</dbReference>
<dbReference type="PANTHER" id="PTHR47964:SF1">
    <property type="entry name" value="ATP-DEPENDENT DNA HELICASE HOMOLOG RECG, CHLOROPLASTIC"/>
    <property type="match status" value="1"/>
</dbReference>
<evidence type="ECO:0000256" key="7">
    <source>
        <dbReference type="ARBA" id="ARBA00022840"/>
    </source>
</evidence>
<dbReference type="FunFam" id="3.40.50.300:FF:000546">
    <property type="entry name" value="Transcription-repair-coupling factor"/>
    <property type="match status" value="1"/>
</dbReference>
<feature type="domain" description="Helicase C-terminal" evidence="15">
    <location>
        <begin position="801"/>
        <end position="955"/>
    </location>
</feature>
<keyword evidence="17" id="KW-1185">Reference proteome</keyword>
<feature type="domain" description="Helicase ATP-binding" evidence="14">
    <location>
        <begin position="619"/>
        <end position="780"/>
    </location>
</feature>
<dbReference type="Pfam" id="PF00270">
    <property type="entry name" value="DEAD"/>
    <property type="match status" value="1"/>
</dbReference>
<accession>E1JRI7</accession>
<protein>
    <recommendedName>
        <fullName evidence="12 13">Transcription-repair-coupling factor</fullName>
        <shortName evidence="13">TRCF</shortName>
        <ecNumber evidence="13">3.6.4.-</ecNumber>
    </recommendedName>
</protein>
<dbReference type="InterPro" id="IPR014001">
    <property type="entry name" value="Helicase_ATP-bd"/>
</dbReference>
<gene>
    <name evidence="13" type="primary">mfd</name>
    <name evidence="16" type="ORF">DesfrDRAFT_0236</name>
</gene>
<dbReference type="InterPro" id="IPR047112">
    <property type="entry name" value="RecG/Mfd"/>
</dbReference>
<dbReference type="PANTHER" id="PTHR47964">
    <property type="entry name" value="ATP-DEPENDENT DNA HELICASE HOMOLOG RECG, CHLOROPLASTIC"/>
    <property type="match status" value="1"/>
</dbReference>
<dbReference type="RefSeq" id="WP_005990291.1">
    <property type="nucleotide sequence ID" value="NZ_AECZ01000001.1"/>
</dbReference>
<dbReference type="GO" id="GO:0003678">
    <property type="term" value="F:DNA helicase activity"/>
    <property type="evidence" value="ECO:0007669"/>
    <property type="project" value="TreeGrafter"/>
</dbReference>
<dbReference type="SUPFAM" id="SSF143517">
    <property type="entry name" value="TRCF domain-like"/>
    <property type="match status" value="1"/>
</dbReference>
<dbReference type="Pfam" id="PF00271">
    <property type="entry name" value="Helicase_C"/>
    <property type="match status" value="1"/>
</dbReference>
<dbReference type="GO" id="GO:0016787">
    <property type="term" value="F:hydrolase activity"/>
    <property type="evidence" value="ECO:0007669"/>
    <property type="project" value="UniProtKB-KW"/>
</dbReference>
<evidence type="ECO:0000256" key="12">
    <source>
        <dbReference type="ARBA" id="ARBA00070128"/>
    </source>
</evidence>
<dbReference type="InterPro" id="IPR036101">
    <property type="entry name" value="CarD-like/TRCF_RID_sf"/>
</dbReference>
<evidence type="ECO:0000313" key="16">
    <source>
        <dbReference type="EMBL" id="EFL53188.1"/>
    </source>
</evidence>
<evidence type="ECO:0000256" key="10">
    <source>
        <dbReference type="ARBA" id="ARBA00061104"/>
    </source>
</evidence>
<dbReference type="Gene3D" id="3.40.50.300">
    <property type="entry name" value="P-loop containing nucleotide triphosphate hydrolases"/>
    <property type="match status" value="2"/>
</dbReference>
<dbReference type="SMART" id="SM00982">
    <property type="entry name" value="TRCF"/>
    <property type="match status" value="1"/>
</dbReference>
<dbReference type="GO" id="GO:0000716">
    <property type="term" value="P:transcription-coupled nucleotide-excision repair, DNA damage recognition"/>
    <property type="evidence" value="ECO:0007669"/>
    <property type="project" value="UniProtKB-UniRule"/>
</dbReference>
<dbReference type="eggNOG" id="COG1197">
    <property type="taxonomic scope" value="Bacteria"/>
</dbReference>
<evidence type="ECO:0000256" key="4">
    <source>
        <dbReference type="ARBA" id="ARBA00022763"/>
    </source>
</evidence>
<evidence type="ECO:0000256" key="3">
    <source>
        <dbReference type="ARBA" id="ARBA00022741"/>
    </source>
</evidence>
<evidence type="ECO:0000259" key="15">
    <source>
        <dbReference type="PROSITE" id="PS51194"/>
    </source>
</evidence>
<reference evidence="16 17" key="1">
    <citation type="submission" date="2010-08" db="EMBL/GenBank/DDBJ databases">
        <title>The draft genome of Desulfovibrio fructosovorans JJ.</title>
        <authorList>
            <consortium name="US DOE Joint Genome Institute (JGI-PGF)"/>
            <person name="Lucas S."/>
            <person name="Copeland A."/>
            <person name="Lapidus A."/>
            <person name="Cheng J.-F."/>
            <person name="Bruce D."/>
            <person name="Goodwin L."/>
            <person name="Pitluck S."/>
            <person name="Land M.L."/>
            <person name="Hauser L."/>
            <person name="Chang Y.-J."/>
            <person name="Jeffries C."/>
            <person name="Wall J.D."/>
            <person name="Stahl D.A."/>
            <person name="Arkin A.P."/>
            <person name="Dehal P."/>
            <person name="Stolyar S.M."/>
            <person name="Hazen T.C."/>
            <person name="Woyke T.J."/>
        </authorList>
    </citation>
    <scope>NUCLEOTIDE SEQUENCE [LARGE SCALE GENOMIC DNA]</scope>
    <source>
        <strain evidence="16 17">JJ</strain>
    </source>
</reference>
<dbReference type="InterPro" id="IPR041471">
    <property type="entry name" value="UvrB_inter"/>
</dbReference>
<dbReference type="Gene3D" id="2.40.10.170">
    <property type="match status" value="1"/>
</dbReference>
<keyword evidence="6" id="KW-0347">Helicase</keyword>
<comment type="subcellular location">
    <subcellularLocation>
        <location evidence="1 13">Cytoplasm</location>
    </subcellularLocation>
</comment>
<keyword evidence="3 13" id="KW-0547">Nucleotide-binding</keyword>
<dbReference type="PROSITE" id="PS51194">
    <property type="entry name" value="HELICASE_CTER"/>
    <property type="match status" value="1"/>
</dbReference>
<keyword evidence="2 13" id="KW-0963">Cytoplasm</keyword>
<dbReference type="GO" id="GO:0005737">
    <property type="term" value="C:cytoplasm"/>
    <property type="evidence" value="ECO:0007669"/>
    <property type="project" value="UniProtKB-SubCell"/>
</dbReference>
<dbReference type="Proteomes" id="UP000006250">
    <property type="component" value="Unassembled WGS sequence"/>
</dbReference>
<keyword evidence="7 13" id="KW-0067">ATP-binding</keyword>
<dbReference type="EC" id="3.6.4.-" evidence="13"/>
<dbReference type="InterPro" id="IPR004576">
    <property type="entry name" value="Mfd"/>
</dbReference>
<comment type="function">
    <text evidence="13">Couples transcription and DNA repair by recognizing RNA polymerase (RNAP) stalled at DNA lesions. Mediates ATP-dependent release of RNAP and its truncated transcript from the DNA, and recruitment of nucleotide excision repair machinery to the damaged site.</text>
</comment>
<dbReference type="SMART" id="SM00487">
    <property type="entry name" value="DEXDc"/>
    <property type="match status" value="1"/>
</dbReference>
<keyword evidence="9 13" id="KW-0234">DNA repair</keyword>
<dbReference type="Pfam" id="PF17757">
    <property type="entry name" value="UvrB_inter"/>
    <property type="match status" value="1"/>
</dbReference>
<sequence>MSRTPALSELLASPDSASVYKSGPATLAFLAAEALSRGQSAVVVTPGIHELTKIASLLDLVAPKPKRQLWGASSMSLPSYAPGLPSGAFWARRMAFLAFASMGTGPRVLLFSADNLLPKWPPLQALEGNILTVAVGEELPRDLIAEQAVLWGYKRAPMVTNPGEFSLRGDILDIFPPGYDTPLRLEFFGDTVETARRFDAGSQRSLAELTEAVLLPAAPAVLSETFKEQAAAMWETIAGTGELHRTAKARLETAVEAGDGGIWPGLFYERPVELAAWCPDDAVWIVDDPTRVKERLEETEHAWRRFFEAQTKEQGHPWPTSRVLWPENMARKSLVAGRRILFEDLVMGRGRHGPDMPEKALERFGDLFWKPGSDKRPWTTLTAALKEWSGHGQTILSFHGERSRKKFLQMIEPEGLTFRTGYSAGETGLFALISDLRQGMELAWRDTRVLPEDILHPDAAKAGAGRGRDKDFKGLTSFDDIRPGDLVVHRDYGVASFEGLTRMTVDATGGDFLLLVFADDDKLYLPADRLGLMQRYKGPEGATPPLDRLGGARWKSVRERAKKAIERIAADLVEMYAYRQVAKGYAYGPTNELYLEFEATFGFEETPDQEKAIDEVLADMERPEPMDRLVCGDVGFGKTEVALRAAFRAVLDGKQVAMLCPTTVLAEQHYQNFMARLEGFPVRVEMLSRFVSPKRRKVVLEAVSRGEVDILIGTHRILSSDVTIPNIGLLILDEEQRFGVKHKERLKAFKKNIDALTLTATPIPRTLQLSLSGVRGLSVIETPPAERKTVETALVERDPAFLREVLRRELERQGQVFWVHNRVQGLEEVAAFVRTLAPQAKVAMAHGQMSETGLEEAMHGFWHGETDILVCTSIIESGLDFPRANTLVVDNAHMFGLGQLYQLRGRVGRSPRQAYAYFVVPSIERVPELARKRLRVILDMDYLGAGFQVAMEDLRLRGAGNILGEAQSGHIARIGLDMFLEMLAEEVGRLKGEPVKERTEPELTLGVAARIPERYVPEASDRLRLYKALSTAKTEQGLAELMAEMRDRFGPPPAEVENFRAVLGLKQLLSRLGGTKAEIAPTRLVVSFEAEGAAVSPERLVNFAATRGEGVRLLPPGRLSLPLDANAPLPEAIAAWTAELAALGAEEVAP</sequence>
<dbReference type="GO" id="GO:0005524">
    <property type="term" value="F:ATP binding"/>
    <property type="evidence" value="ECO:0007669"/>
    <property type="project" value="UniProtKB-UniRule"/>
</dbReference>
<evidence type="ECO:0000256" key="8">
    <source>
        <dbReference type="ARBA" id="ARBA00023125"/>
    </source>
</evidence>
<keyword evidence="5 13" id="KW-0378">Hydrolase</keyword>
<dbReference type="OrthoDB" id="9804325at2"/>
<dbReference type="NCBIfam" id="TIGR00580">
    <property type="entry name" value="mfd"/>
    <property type="match status" value="1"/>
</dbReference>
<dbReference type="PROSITE" id="PS51192">
    <property type="entry name" value="HELICASE_ATP_BIND_1"/>
    <property type="match status" value="1"/>
</dbReference>
<dbReference type="HAMAP" id="MF_00969">
    <property type="entry name" value="TRCF"/>
    <property type="match status" value="1"/>
</dbReference>
<dbReference type="InterPro" id="IPR011545">
    <property type="entry name" value="DEAD/DEAH_box_helicase_dom"/>
</dbReference>
<comment type="similarity">
    <text evidence="11 13">In the C-terminal section; belongs to the helicase family. RecG subfamily.</text>
</comment>
<evidence type="ECO:0000256" key="5">
    <source>
        <dbReference type="ARBA" id="ARBA00022801"/>
    </source>
</evidence>
<dbReference type="CDD" id="cd17991">
    <property type="entry name" value="DEXHc_TRCF"/>
    <property type="match status" value="1"/>
</dbReference>
<dbReference type="SMART" id="SM00490">
    <property type="entry name" value="HELICc"/>
    <property type="match status" value="1"/>
</dbReference>
<dbReference type="Gene3D" id="3.30.2060.10">
    <property type="entry name" value="Penicillin-binding protein 1b domain"/>
    <property type="match status" value="1"/>
</dbReference>
<dbReference type="SUPFAM" id="SSF52540">
    <property type="entry name" value="P-loop containing nucleoside triphosphate hydrolases"/>
    <property type="match status" value="3"/>
</dbReference>
<dbReference type="SMART" id="SM01058">
    <property type="entry name" value="CarD_TRCF"/>
    <property type="match status" value="1"/>
</dbReference>
<name>E1JRI7_SOLFR</name>
<dbReference type="AlphaFoldDB" id="E1JRI7"/>
<evidence type="ECO:0000256" key="2">
    <source>
        <dbReference type="ARBA" id="ARBA00022490"/>
    </source>
</evidence>
<keyword evidence="8 13" id="KW-0238">DNA-binding</keyword>
<dbReference type="Pfam" id="PF03461">
    <property type="entry name" value="TRCF"/>
    <property type="match status" value="1"/>
</dbReference>
<evidence type="ECO:0000259" key="14">
    <source>
        <dbReference type="PROSITE" id="PS51192"/>
    </source>
</evidence>
<evidence type="ECO:0000256" key="9">
    <source>
        <dbReference type="ARBA" id="ARBA00023204"/>
    </source>
</evidence>
<keyword evidence="4 13" id="KW-0227">DNA damage</keyword>
<proteinExistence type="inferred from homology"/>
<evidence type="ECO:0000313" key="17">
    <source>
        <dbReference type="Proteomes" id="UP000006250"/>
    </source>
</evidence>
<evidence type="ECO:0000256" key="13">
    <source>
        <dbReference type="HAMAP-Rule" id="MF_00969"/>
    </source>
</evidence>
<dbReference type="STRING" id="596151.DesfrDRAFT_0236"/>
<dbReference type="GO" id="GO:0006355">
    <property type="term" value="P:regulation of DNA-templated transcription"/>
    <property type="evidence" value="ECO:0007669"/>
    <property type="project" value="UniProtKB-UniRule"/>
</dbReference>
<comment type="caution">
    <text evidence="16">The sequence shown here is derived from an EMBL/GenBank/DDBJ whole genome shotgun (WGS) entry which is preliminary data.</text>
</comment>
<evidence type="ECO:0000256" key="11">
    <source>
        <dbReference type="ARBA" id="ARBA00061399"/>
    </source>
</evidence>
<dbReference type="EMBL" id="AECZ01000001">
    <property type="protein sequence ID" value="EFL53188.1"/>
    <property type="molecule type" value="Genomic_DNA"/>
</dbReference>
<organism evidence="16 17">
    <name type="scientific">Solidesulfovibrio fructosivorans JJ]</name>
    <dbReference type="NCBI Taxonomy" id="596151"/>
    <lineage>
        <taxon>Bacteria</taxon>
        <taxon>Pseudomonadati</taxon>
        <taxon>Thermodesulfobacteriota</taxon>
        <taxon>Desulfovibrionia</taxon>
        <taxon>Desulfovibrionales</taxon>
        <taxon>Desulfovibrionaceae</taxon>
        <taxon>Solidesulfovibrio</taxon>
    </lineage>
</organism>
<dbReference type="Pfam" id="PF02559">
    <property type="entry name" value="CarD_TRCF_RID"/>
    <property type="match status" value="1"/>
</dbReference>
<dbReference type="InterPro" id="IPR001650">
    <property type="entry name" value="Helicase_C-like"/>
</dbReference>
<dbReference type="InterPro" id="IPR027417">
    <property type="entry name" value="P-loop_NTPase"/>
</dbReference>
<dbReference type="SUPFAM" id="SSF141259">
    <property type="entry name" value="CarD-like"/>
    <property type="match status" value="1"/>
</dbReference>
<evidence type="ECO:0000256" key="1">
    <source>
        <dbReference type="ARBA" id="ARBA00004496"/>
    </source>
</evidence>
<evidence type="ECO:0000256" key="6">
    <source>
        <dbReference type="ARBA" id="ARBA00022806"/>
    </source>
</evidence>
<dbReference type="InterPro" id="IPR037235">
    <property type="entry name" value="TRCF-like_C_D7"/>
</dbReference>
<dbReference type="InterPro" id="IPR003711">
    <property type="entry name" value="CarD-like/TRCF_RID"/>
</dbReference>
<comment type="similarity">
    <text evidence="10 13">In the N-terminal section; belongs to the UvrB family.</text>
</comment>
<dbReference type="GO" id="GO:0003684">
    <property type="term" value="F:damaged DNA binding"/>
    <property type="evidence" value="ECO:0007669"/>
    <property type="project" value="InterPro"/>
</dbReference>
<dbReference type="Gene3D" id="3.40.50.11180">
    <property type="match status" value="1"/>
</dbReference>